<name>A0A0D0DM92_9AGAM</name>
<accession>A0A0D0DM92</accession>
<feature type="coiled-coil region" evidence="1">
    <location>
        <begin position="90"/>
        <end position="117"/>
    </location>
</feature>
<dbReference type="InParanoid" id="A0A0D0DM92"/>
<keyword evidence="3" id="KW-1185">Reference proteome</keyword>
<proteinExistence type="predicted"/>
<feature type="non-terminal residue" evidence="2">
    <location>
        <position position="246"/>
    </location>
</feature>
<evidence type="ECO:0000256" key="1">
    <source>
        <dbReference type="SAM" id="Coils"/>
    </source>
</evidence>
<dbReference type="EMBL" id="KN826259">
    <property type="protein sequence ID" value="KIK79515.1"/>
    <property type="molecule type" value="Genomic_DNA"/>
</dbReference>
<evidence type="ECO:0000313" key="3">
    <source>
        <dbReference type="Proteomes" id="UP000054538"/>
    </source>
</evidence>
<organism evidence="2 3">
    <name type="scientific">Paxillus rubicundulus Ve08.2h10</name>
    <dbReference type="NCBI Taxonomy" id="930991"/>
    <lineage>
        <taxon>Eukaryota</taxon>
        <taxon>Fungi</taxon>
        <taxon>Dikarya</taxon>
        <taxon>Basidiomycota</taxon>
        <taxon>Agaricomycotina</taxon>
        <taxon>Agaricomycetes</taxon>
        <taxon>Agaricomycetidae</taxon>
        <taxon>Boletales</taxon>
        <taxon>Paxilineae</taxon>
        <taxon>Paxillaceae</taxon>
        <taxon>Paxillus</taxon>
    </lineage>
</organism>
<protein>
    <submittedName>
        <fullName evidence="2">Uncharacterized protein</fullName>
    </submittedName>
</protein>
<evidence type="ECO:0000313" key="2">
    <source>
        <dbReference type="EMBL" id="KIK79515.1"/>
    </source>
</evidence>
<keyword evidence="1" id="KW-0175">Coiled coil</keyword>
<dbReference type="AlphaFoldDB" id="A0A0D0DM92"/>
<dbReference type="Proteomes" id="UP000054538">
    <property type="component" value="Unassembled WGS sequence"/>
</dbReference>
<dbReference type="HOGENOM" id="CLU_098888_0_0_1"/>
<sequence>NHTNSTLFLERQLLCLVGEDITLKSAATVLLHITQISKLPFIAKEAIHAVTFILEYVSSSKLAADLQNQPQASLVDSVTEHVIVTLSPHITQLQGSAEDLHNKVAALEKLQKDTEVKEVITQGLLSTSMDHTEEVADRLLNSPEDIKNIVNVLTPSLKSTQSQINALHLHLTSTSTPTPIPILIHHSPPPTHSYSDALRNNTETAPQITQALAHSAICSCQVLFDPTPGQSLYTADSPPGYCCHQT</sequence>
<reference evidence="3" key="2">
    <citation type="submission" date="2015-01" db="EMBL/GenBank/DDBJ databases">
        <title>Evolutionary Origins and Diversification of the Mycorrhizal Mutualists.</title>
        <authorList>
            <consortium name="DOE Joint Genome Institute"/>
            <consortium name="Mycorrhizal Genomics Consortium"/>
            <person name="Kohler A."/>
            <person name="Kuo A."/>
            <person name="Nagy L.G."/>
            <person name="Floudas D."/>
            <person name="Copeland A."/>
            <person name="Barry K.W."/>
            <person name="Cichocki N."/>
            <person name="Veneault-Fourrey C."/>
            <person name="LaButti K."/>
            <person name="Lindquist E.A."/>
            <person name="Lipzen A."/>
            <person name="Lundell T."/>
            <person name="Morin E."/>
            <person name="Murat C."/>
            <person name="Riley R."/>
            <person name="Ohm R."/>
            <person name="Sun H."/>
            <person name="Tunlid A."/>
            <person name="Henrissat B."/>
            <person name="Grigoriev I.V."/>
            <person name="Hibbett D.S."/>
            <person name="Martin F."/>
        </authorList>
    </citation>
    <scope>NUCLEOTIDE SEQUENCE [LARGE SCALE GENOMIC DNA]</scope>
    <source>
        <strain evidence="3">Ve08.2h10</strain>
    </source>
</reference>
<reference evidence="2 3" key="1">
    <citation type="submission" date="2014-04" db="EMBL/GenBank/DDBJ databases">
        <authorList>
            <consortium name="DOE Joint Genome Institute"/>
            <person name="Kuo A."/>
            <person name="Kohler A."/>
            <person name="Jargeat P."/>
            <person name="Nagy L.G."/>
            <person name="Floudas D."/>
            <person name="Copeland A."/>
            <person name="Barry K.W."/>
            <person name="Cichocki N."/>
            <person name="Veneault-Fourrey C."/>
            <person name="LaButti K."/>
            <person name="Lindquist E.A."/>
            <person name="Lipzen A."/>
            <person name="Lundell T."/>
            <person name="Morin E."/>
            <person name="Murat C."/>
            <person name="Sun H."/>
            <person name="Tunlid A."/>
            <person name="Henrissat B."/>
            <person name="Grigoriev I.V."/>
            <person name="Hibbett D.S."/>
            <person name="Martin F."/>
            <person name="Nordberg H.P."/>
            <person name="Cantor M.N."/>
            <person name="Hua S.X."/>
        </authorList>
    </citation>
    <scope>NUCLEOTIDE SEQUENCE [LARGE SCALE GENOMIC DNA]</scope>
    <source>
        <strain evidence="2 3">Ve08.2h10</strain>
    </source>
</reference>
<gene>
    <name evidence="2" type="ORF">PAXRUDRAFT_161152</name>
</gene>